<keyword evidence="2" id="KW-1185">Reference proteome</keyword>
<name>A0ABQ1JE48_9FLAO</name>
<dbReference type="Proteomes" id="UP000615760">
    <property type="component" value="Unassembled WGS sequence"/>
</dbReference>
<sequence length="175" mass="19741">MKKILVTAFFASIIACYFWSCEKDDICAEGTATTPNMIVTFYNKENPELPKPGSFKFSIEGSDKEISKTSIDSVALPLPTNAEMAKWKFTLVTSGVGGTTNENVDYIEFKYTHNEIYVSRACGYKSLFYLNDEEPENPNPILTDDASENNIWIDEVIVLQKNIENENAAHIKILY</sequence>
<accession>A0ABQ1JE48</accession>
<protein>
    <recommendedName>
        <fullName evidence="3">Lipoprotein</fullName>
    </recommendedName>
</protein>
<dbReference type="PROSITE" id="PS51257">
    <property type="entry name" value="PROKAR_LIPOPROTEIN"/>
    <property type="match status" value="1"/>
</dbReference>
<dbReference type="Pfam" id="PF20050">
    <property type="entry name" value="DUF6452"/>
    <property type="match status" value="1"/>
</dbReference>
<evidence type="ECO:0000313" key="2">
    <source>
        <dbReference type="Proteomes" id="UP000615760"/>
    </source>
</evidence>
<dbReference type="RefSeq" id="WP_188619264.1">
    <property type="nucleotide sequence ID" value="NZ_BMJE01000001.1"/>
</dbReference>
<comment type="caution">
    <text evidence="1">The sequence shown here is derived from an EMBL/GenBank/DDBJ whole genome shotgun (WGS) entry which is preliminary data.</text>
</comment>
<evidence type="ECO:0008006" key="3">
    <source>
        <dbReference type="Google" id="ProtNLM"/>
    </source>
</evidence>
<proteinExistence type="predicted"/>
<dbReference type="EMBL" id="BMJE01000001">
    <property type="protein sequence ID" value="GGB64888.1"/>
    <property type="molecule type" value="Genomic_DNA"/>
</dbReference>
<organism evidence="1 2">
    <name type="scientific">Flavobacterium suaedae</name>
    <dbReference type="NCBI Taxonomy" id="1767027"/>
    <lineage>
        <taxon>Bacteria</taxon>
        <taxon>Pseudomonadati</taxon>
        <taxon>Bacteroidota</taxon>
        <taxon>Flavobacteriia</taxon>
        <taxon>Flavobacteriales</taxon>
        <taxon>Flavobacteriaceae</taxon>
        <taxon>Flavobacterium</taxon>
    </lineage>
</organism>
<gene>
    <name evidence="1" type="ORF">GCM10007424_01000</name>
</gene>
<dbReference type="InterPro" id="IPR045607">
    <property type="entry name" value="DUF6452"/>
</dbReference>
<evidence type="ECO:0000313" key="1">
    <source>
        <dbReference type="EMBL" id="GGB64888.1"/>
    </source>
</evidence>
<reference evidence="2" key="1">
    <citation type="journal article" date="2019" name="Int. J. Syst. Evol. Microbiol.">
        <title>The Global Catalogue of Microorganisms (GCM) 10K type strain sequencing project: providing services to taxonomists for standard genome sequencing and annotation.</title>
        <authorList>
            <consortium name="The Broad Institute Genomics Platform"/>
            <consortium name="The Broad Institute Genome Sequencing Center for Infectious Disease"/>
            <person name="Wu L."/>
            <person name="Ma J."/>
        </authorList>
    </citation>
    <scope>NUCLEOTIDE SEQUENCE [LARGE SCALE GENOMIC DNA]</scope>
    <source>
        <strain evidence="2">CGMCC 1.15461</strain>
    </source>
</reference>